<reference evidence="1 2" key="1">
    <citation type="submission" date="2018-07" db="EMBL/GenBank/DDBJ databases">
        <title>Genomic Encyclopedia of Type Strains, Phase III (KMG-III): the genomes of soil and plant-associated and newly described type strains.</title>
        <authorList>
            <person name="Whitman W."/>
        </authorList>
    </citation>
    <scope>NUCLEOTIDE SEQUENCE [LARGE SCALE GENOMIC DNA]</scope>
    <source>
        <strain evidence="1 2">CECT 7506</strain>
    </source>
</reference>
<proteinExistence type="predicted"/>
<name>A0A368W7H1_9BACL</name>
<organism evidence="1 2">
    <name type="scientific">Paenibacillus prosopidis</name>
    <dbReference type="NCBI Taxonomy" id="630520"/>
    <lineage>
        <taxon>Bacteria</taxon>
        <taxon>Bacillati</taxon>
        <taxon>Bacillota</taxon>
        <taxon>Bacilli</taxon>
        <taxon>Bacillales</taxon>
        <taxon>Paenibacillaceae</taxon>
        <taxon>Paenibacillus</taxon>
    </lineage>
</organism>
<protein>
    <submittedName>
        <fullName evidence="1">Uncharacterized protein</fullName>
    </submittedName>
</protein>
<dbReference type="AlphaFoldDB" id="A0A368W7H1"/>
<comment type="caution">
    <text evidence="1">The sequence shown here is derived from an EMBL/GenBank/DDBJ whole genome shotgun (WGS) entry which is preliminary data.</text>
</comment>
<dbReference type="EMBL" id="QPJD01000006">
    <property type="protein sequence ID" value="RCW48384.1"/>
    <property type="molecule type" value="Genomic_DNA"/>
</dbReference>
<keyword evidence="2" id="KW-1185">Reference proteome</keyword>
<evidence type="ECO:0000313" key="1">
    <source>
        <dbReference type="EMBL" id="RCW48384.1"/>
    </source>
</evidence>
<sequence>MCGYTEYLSGMNEADDLPRMVPMMSKSIGTIFTFKRHQSLGIYENSFSPFVRKPNVSVTLS</sequence>
<gene>
    <name evidence="1" type="ORF">DFP97_10684</name>
</gene>
<evidence type="ECO:0000313" key="2">
    <source>
        <dbReference type="Proteomes" id="UP000252415"/>
    </source>
</evidence>
<dbReference type="Proteomes" id="UP000252415">
    <property type="component" value="Unassembled WGS sequence"/>
</dbReference>
<accession>A0A368W7H1</accession>